<keyword evidence="2" id="KW-1185">Reference proteome</keyword>
<dbReference type="Proteomes" id="UP001596044">
    <property type="component" value="Unassembled WGS sequence"/>
</dbReference>
<name>A0ABW0K3H9_9BACL</name>
<sequence length="72" mass="8333">MAFMKALQHDCEFHNAMLMGQYIMVMDDGKMKGGGLIEGYDDDEVQIGQRRYSRSTHTFIPFQPPQCNIPYK</sequence>
<dbReference type="RefSeq" id="WP_270885933.1">
    <property type="nucleotide sequence ID" value="NZ_JAQFVF010000092.1"/>
</dbReference>
<evidence type="ECO:0000313" key="2">
    <source>
        <dbReference type="Proteomes" id="UP001596044"/>
    </source>
</evidence>
<reference evidence="2" key="1">
    <citation type="journal article" date="2019" name="Int. J. Syst. Evol. Microbiol.">
        <title>The Global Catalogue of Microorganisms (GCM) 10K type strain sequencing project: providing services to taxonomists for standard genome sequencing and annotation.</title>
        <authorList>
            <consortium name="The Broad Institute Genomics Platform"/>
            <consortium name="The Broad Institute Genome Sequencing Center for Infectious Disease"/>
            <person name="Wu L."/>
            <person name="Ma J."/>
        </authorList>
    </citation>
    <scope>NUCLEOTIDE SEQUENCE [LARGE SCALE GENOMIC DNA]</scope>
    <source>
        <strain evidence="2">KACC 11904</strain>
    </source>
</reference>
<dbReference type="EMBL" id="JBHSMJ010000009">
    <property type="protein sequence ID" value="MFC5447830.1"/>
    <property type="molecule type" value="Genomic_DNA"/>
</dbReference>
<accession>A0ABW0K3H9</accession>
<comment type="caution">
    <text evidence="1">The sequence shown here is derived from an EMBL/GenBank/DDBJ whole genome shotgun (WGS) entry which is preliminary data.</text>
</comment>
<organism evidence="1 2">
    <name type="scientific">Paenibacillus aestuarii</name>
    <dbReference type="NCBI Taxonomy" id="516965"/>
    <lineage>
        <taxon>Bacteria</taxon>
        <taxon>Bacillati</taxon>
        <taxon>Bacillota</taxon>
        <taxon>Bacilli</taxon>
        <taxon>Bacillales</taxon>
        <taxon>Paenibacillaceae</taxon>
        <taxon>Paenibacillus</taxon>
    </lineage>
</organism>
<protein>
    <submittedName>
        <fullName evidence="1">Uncharacterized protein</fullName>
    </submittedName>
</protein>
<gene>
    <name evidence="1" type="ORF">ACFPOG_06140</name>
</gene>
<evidence type="ECO:0000313" key="1">
    <source>
        <dbReference type="EMBL" id="MFC5447830.1"/>
    </source>
</evidence>
<proteinExistence type="predicted"/>